<evidence type="ECO:0000313" key="2">
    <source>
        <dbReference type="Proteomes" id="UP001168167"/>
    </source>
</evidence>
<reference evidence="1" key="2">
    <citation type="journal article" date="2023" name="Microbiome">
        <title>Synthase-selected sorting approach identifies a beta-lactone synthase in a nudibranch symbiotic bacterium.</title>
        <authorList>
            <person name="Dzunkova M."/>
            <person name="La Clair J.J."/>
            <person name="Tyml T."/>
            <person name="Doud D."/>
            <person name="Schulz F."/>
            <person name="Piquer-Esteban S."/>
            <person name="Porcel Sanchis D."/>
            <person name="Osborn A."/>
            <person name="Robinson D."/>
            <person name="Louie K.B."/>
            <person name="Bowen B.P."/>
            <person name="Bowers R.M."/>
            <person name="Lee J."/>
            <person name="Arnau V."/>
            <person name="Diaz-Villanueva W."/>
            <person name="Stepanauskas R."/>
            <person name="Gosliner T."/>
            <person name="Date S.V."/>
            <person name="Northen T.R."/>
            <person name="Cheng J.F."/>
            <person name="Burkart M.D."/>
            <person name="Woyke T."/>
        </authorList>
    </citation>
    <scope>NUCLEOTIDE SEQUENCE</scope>
    <source>
        <strain evidence="1">Df01</strain>
    </source>
</reference>
<protein>
    <submittedName>
        <fullName evidence="1">DUF935 domain-containing protein</fullName>
    </submittedName>
</protein>
<dbReference type="InterPro" id="IPR009279">
    <property type="entry name" value="Portal_Mu"/>
</dbReference>
<keyword evidence="2" id="KW-1185">Reference proteome</keyword>
<evidence type="ECO:0000313" key="1">
    <source>
        <dbReference type="EMBL" id="MDM5147837.1"/>
    </source>
</evidence>
<gene>
    <name evidence="1" type="ORF">NQX30_05580</name>
</gene>
<dbReference type="Pfam" id="PF06074">
    <property type="entry name" value="Portal_Mu"/>
    <property type="match status" value="1"/>
</dbReference>
<sequence>MINWLIKNLPAGRSSEELVLPQPMPKKENLTDEQATINSDPYYAPTAGVIDIDEHDDIIKNQSPTQKLKIYRKCEQDIRIASMLDIRKRGLLTNGWSVVPGGDAPADIRAAKLCDKWLAGIDAETLFNNMLDSTLYGLSVIELIWATDGGHWLPREARSKPPWRFVFDTQFRLRVLTWADTYYGDPTLPAKFLVTVRERSNDNPYGKGLGIRLYWAQLFRRYCMQFWARYGDRFGTPYVVGTYPGTAKQSERTLFRRMLASLRRDTALMKQEGFQVEFANAGSGGSAQTDFYKNWKMAIDEDIAVCVLGNTLTTTMSGSSGSRAAGEVHERVSQAAMTEDAHRIQTALRRQAFKWITHYNIDDNAKVPMLHFDMPALGAQIQRAERDAMLLAQGVRPANPEQYYRERFGVQIDGNFYHKNSDEMPTTPELTANFAAEELNNRRNQAIKIINDIDETATGHAAEAWKELQAFALEQLDAAQNAEELEAIIDAVASAAGNTPMSEKLEALMVSGMAAGEVGKVD</sequence>
<organism evidence="1 2">
    <name type="scientific">Candidatus Doriopsillibacter californiensis</name>
    <dbReference type="NCBI Taxonomy" id="2970740"/>
    <lineage>
        <taxon>Bacteria</taxon>
        <taxon>Pseudomonadati</taxon>
        <taxon>Pseudomonadota</taxon>
        <taxon>Gammaproteobacteria</taxon>
        <taxon>Candidatus Tethybacterales</taxon>
        <taxon>Candidatus Persebacteraceae</taxon>
        <taxon>Candidatus Doriopsillibacter</taxon>
    </lineage>
</organism>
<dbReference type="Proteomes" id="UP001168167">
    <property type="component" value="Unassembled WGS sequence"/>
</dbReference>
<accession>A0ABT7QM91</accession>
<dbReference type="EMBL" id="JANQAO010000003">
    <property type="protein sequence ID" value="MDM5147837.1"/>
    <property type="molecule type" value="Genomic_DNA"/>
</dbReference>
<comment type="caution">
    <text evidence="1">The sequence shown here is derived from an EMBL/GenBank/DDBJ whole genome shotgun (WGS) entry which is preliminary data.</text>
</comment>
<name>A0ABT7QM91_9GAMM</name>
<reference evidence="1" key="1">
    <citation type="submission" date="2022-08" db="EMBL/GenBank/DDBJ databases">
        <authorList>
            <person name="Dzunkova M."/>
            <person name="La Clair J."/>
            <person name="Tyml T."/>
            <person name="Doud D."/>
            <person name="Schulz F."/>
            <person name="Piquer S."/>
            <person name="Porcel Sanchis D."/>
            <person name="Osborn A."/>
            <person name="Robinson D."/>
            <person name="Louie K.B."/>
            <person name="Bowen B.P."/>
            <person name="Bowers R."/>
            <person name="Lee J."/>
            <person name="Arnau Llombart V."/>
            <person name="Diaz Villanueva W."/>
            <person name="Gosliner T."/>
            <person name="Northen T."/>
            <person name="Cheng J.-F."/>
            <person name="Burkart M.D."/>
            <person name="Woyke T."/>
        </authorList>
    </citation>
    <scope>NUCLEOTIDE SEQUENCE</scope>
    <source>
        <strain evidence="1">Df01</strain>
    </source>
</reference>
<proteinExistence type="predicted"/>